<accession>A0A4Z0L6S7</accession>
<name>A0A4Z0L6S7_9FLAO</name>
<dbReference type="Pfam" id="PF07715">
    <property type="entry name" value="Plug"/>
    <property type="match status" value="1"/>
</dbReference>
<keyword evidence="6" id="KW-0675">Receptor</keyword>
<keyword evidence="4" id="KW-0732">Signal</keyword>
<evidence type="ECO:0000313" key="6">
    <source>
        <dbReference type="EMBL" id="TGD58097.1"/>
    </source>
</evidence>
<comment type="subcellular location">
    <subcellularLocation>
        <location evidence="1">Cell outer membrane</location>
    </subcellularLocation>
</comment>
<sequence>MKTNLQAFLTANRLVFTLCVFLFPAAVFSQTTISGKVTDQKNNPLAGVNIYIEGTYDGATTTETGDFSFETTTTGNQVMVVSYLAFETLNLPVVIENYQSQTIKLKASVNTLDAVYISAGTFEAGEKARVSVLKPLDIVTTAGSAGDIVGALQTLPGTQTVGESGRLFVRGGESDETQTFVDGLRVAQPYGASANNLPTRGRFSPFLFSGISFSTGGYSAEYGDALSSVLLLNTIEEPEQEQTDISLMTVGLGLGNTQKWNKSSLSVNVAYIDLSPYQAAIPQNVKWNRPFQSLSGETVYRYKFNSGMLKMYAAFDGSRFDLNQESINAPFVSRVDLKNNNFYYNASYKGKFGSNWQIISGLSYGLGDTKTKVDTDRISSTEHSSHLKLKLKKSFSDRVKVSFGGDYFITKYDEDFNKEFGSGYDSNIGAVYGEADIFFSKEFAAKAGVRISNNDLLHQTAVSPRASLAYKVSGSSQLSLAYGIFEQAPKQDYLKYNDRFENEKASHYILNYQYTADKRTLRAELYYKKYNDLVKYDTDMAMYNSNFANDGFGYAKGLDLFWRDGKSVKFLEYWLSYSYIDSKRDYRNYVSEVTPGFIAKQNISLVGKYFILDWKSQVGISHSFNTGRPYNDPNQTQFMSRKTKTYNNLSVNWAYLLTQQKILYFSISNVMGTKNIYNYEYSNTPDAEGVYSRRAITPSADRFFFVGFFWTISQDKKKNQLDNL</sequence>
<evidence type="ECO:0000256" key="1">
    <source>
        <dbReference type="ARBA" id="ARBA00004442"/>
    </source>
</evidence>
<gene>
    <name evidence="6" type="ORF">E4635_08805</name>
</gene>
<dbReference type="InterPro" id="IPR008969">
    <property type="entry name" value="CarboxyPept-like_regulatory"/>
</dbReference>
<reference evidence="6 7" key="1">
    <citation type="submission" date="2019-04" db="EMBL/GenBank/DDBJ databases">
        <title>Flavobacterium sp. strain DS2-A Genome sequencing and assembly.</title>
        <authorList>
            <person name="Kim I."/>
        </authorList>
    </citation>
    <scope>NUCLEOTIDE SEQUENCE [LARGE SCALE GENOMIC DNA]</scope>
    <source>
        <strain evidence="6 7">DS2-A</strain>
    </source>
</reference>
<keyword evidence="2" id="KW-0472">Membrane</keyword>
<dbReference type="GO" id="GO:0009279">
    <property type="term" value="C:cell outer membrane"/>
    <property type="evidence" value="ECO:0007669"/>
    <property type="project" value="UniProtKB-SubCell"/>
</dbReference>
<dbReference type="AlphaFoldDB" id="A0A4Z0L6S7"/>
<dbReference type="RefSeq" id="WP_135526267.1">
    <property type="nucleotide sequence ID" value="NZ_SRLH01000004.1"/>
</dbReference>
<dbReference type="Proteomes" id="UP000297407">
    <property type="component" value="Unassembled WGS sequence"/>
</dbReference>
<dbReference type="SUPFAM" id="SSF49464">
    <property type="entry name" value="Carboxypeptidase regulatory domain-like"/>
    <property type="match status" value="1"/>
</dbReference>
<dbReference type="Pfam" id="PF13715">
    <property type="entry name" value="CarbopepD_reg_2"/>
    <property type="match status" value="1"/>
</dbReference>
<evidence type="ECO:0000313" key="7">
    <source>
        <dbReference type="Proteomes" id="UP000297407"/>
    </source>
</evidence>
<evidence type="ECO:0000259" key="5">
    <source>
        <dbReference type="Pfam" id="PF07715"/>
    </source>
</evidence>
<dbReference type="SUPFAM" id="SSF56935">
    <property type="entry name" value="Porins"/>
    <property type="match status" value="1"/>
</dbReference>
<dbReference type="Gene3D" id="2.40.170.20">
    <property type="entry name" value="TonB-dependent receptor, beta-barrel domain"/>
    <property type="match status" value="1"/>
</dbReference>
<keyword evidence="3" id="KW-0998">Cell outer membrane</keyword>
<dbReference type="Gene3D" id="2.60.40.1120">
    <property type="entry name" value="Carboxypeptidase-like, regulatory domain"/>
    <property type="match status" value="1"/>
</dbReference>
<protein>
    <submittedName>
        <fullName evidence="6">TonB-dependent receptor</fullName>
    </submittedName>
</protein>
<comment type="caution">
    <text evidence="6">The sequence shown here is derived from an EMBL/GenBank/DDBJ whole genome shotgun (WGS) entry which is preliminary data.</text>
</comment>
<evidence type="ECO:0000256" key="2">
    <source>
        <dbReference type="ARBA" id="ARBA00023136"/>
    </source>
</evidence>
<dbReference type="Gene3D" id="2.170.130.10">
    <property type="entry name" value="TonB-dependent receptor, plug domain"/>
    <property type="match status" value="1"/>
</dbReference>
<dbReference type="InterPro" id="IPR037066">
    <property type="entry name" value="Plug_dom_sf"/>
</dbReference>
<feature type="signal peptide" evidence="4">
    <location>
        <begin position="1"/>
        <end position="29"/>
    </location>
</feature>
<feature type="chain" id="PRO_5021296085" evidence="4">
    <location>
        <begin position="30"/>
        <end position="724"/>
    </location>
</feature>
<dbReference type="EMBL" id="SRLH01000004">
    <property type="protein sequence ID" value="TGD58097.1"/>
    <property type="molecule type" value="Genomic_DNA"/>
</dbReference>
<dbReference type="OrthoDB" id="1075473at2"/>
<keyword evidence="7" id="KW-1185">Reference proteome</keyword>
<evidence type="ECO:0000256" key="4">
    <source>
        <dbReference type="SAM" id="SignalP"/>
    </source>
</evidence>
<dbReference type="InterPro" id="IPR036942">
    <property type="entry name" value="Beta-barrel_TonB_sf"/>
</dbReference>
<proteinExistence type="predicted"/>
<dbReference type="InterPro" id="IPR012910">
    <property type="entry name" value="Plug_dom"/>
</dbReference>
<feature type="domain" description="TonB-dependent receptor plug" evidence="5">
    <location>
        <begin position="129"/>
        <end position="224"/>
    </location>
</feature>
<evidence type="ECO:0000256" key="3">
    <source>
        <dbReference type="ARBA" id="ARBA00023237"/>
    </source>
</evidence>
<organism evidence="6 7">
    <name type="scientific">Flavobacterium humi</name>
    <dbReference type="NCBI Taxonomy" id="2562683"/>
    <lineage>
        <taxon>Bacteria</taxon>
        <taxon>Pseudomonadati</taxon>
        <taxon>Bacteroidota</taxon>
        <taxon>Flavobacteriia</taxon>
        <taxon>Flavobacteriales</taxon>
        <taxon>Flavobacteriaceae</taxon>
        <taxon>Flavobacterium</taxon>
    </lineage>
</organism>